<name>K6Z426_9ALTE</name>
<evidence type="ECO:0000313" key="13">
    <source>
        <dbReference type="Proteomes" id="UP000006322"/>
    </source>
</evidence>
<dbReference type="InterPro" id="IPR039421">
    <property type="entry name" value="Type_1_exporter"/>
</dbReference>
<dbReference type="SMART" id="SM00382">
    <property type="entry name" value="AAA"/>
    <property type="match status" value="1"/>
</dbReference>
<evidence type="ECO:0000259" key="10">
    <source>
        <dbReference type="PROSITE" id="PS50893"/>
    </source>
</evidence>
<evidence type="ECO:0000256" key="1">
    <source>
        <dbReference type="ARBA" id="ARBA00004651"/>
    </source>
</evidence>
<dbReference type="Gene3D" id="3.40.50.300">
    <property type="entry name" value="P-loop containing nucleotide triphosphate hydrolases"/>
    <property type="match status" value="1"/>
</dbReference>
<keyword evidence="2" id="KW-0813">Transport</keyword>
<dbReference type="InterPro" id="IPR036640">
    <property type="entry name" value="ABC1_TM_sf"/>
</dbReference>
<dbReference type="SUPFAM" id="SSF90123">
    <property type="entry name" value="ABC transporter transmembrane region"/>
    <property type="match status" value="1"/>
</dbReference>
<keyword evidence="8 9" id="KW-0472">Membrane</keyword>
<dbReference type="PANTHER" id="PTHR43394:SF1">
    <property type="entry name" value="ATP-BINDING CASSETTE SUB-FAMILY B MEMBER 10, MITOCHONDRIAL"/>
    <property type="match status" value="1"/>
</dbReference>
<sequence>MIKSLDLAYLKHFYHFASRYKKTAVIGLLMMPISVAANLLFPWLVIQVIDKHLTPGKYTGLMTLIAVMLVVLIVNYIADAVYTYCLRKTGQKAVFDIRMALFARILKLPRTYFDKTPTGVTLSRLTSDLEAIGESFVLGVLSLLKDSINTLAVLIFMFFINWQLALLVLLVFPPVLMLTQYVRNRLREMFAITRSSLAKGTGFLQECLLGVKTVQLYGAEEEVEAKYHGYTEDFLRAQLKTNKYDATLFSVISGITTITIGLIIWYGSGKVLAGAVSLGVLIAFINTLEKVFVPLRDFTSQIAAIQRSFAAFEHIEELFVQELEEEGKTLLPAESLKDKLANFDSLEFKNVRFRYNNTGPYILHDVSFTLNKGEQLALVGTTGSGKSTIIRIMNKAYMDYEGSILLNGIELSSIPKASMLHLFSLMQQDVFLFEENIHFNISLGAAQISDEAVVDAAQYVYAHDFILGLPGQYQFELKKSGSNMSAGQAQLISFARAVAQGGQVMMLDEATSSVDSITENLIQKAIARLFAEKTVIAIAHRLSTIRHSDQILVLNQGKIVEQGRHEDLLAMNGVYSSLLTDDDNIEDDEGALLPEPA</sequence>
<keyword evidence="13" id="KW-1185">Reference proteome</keyword>
<dbReference type="GO" id="GO:0015421">
    <property type="term" value="F:ABC-type oligopeptide transporter activity"/>
    <property type="evidence" value="ECO:0007669"/>
    <property type="project" value="TreeGrafter"/>
</dbReference>
<evidence type="ECO:0000256" key="6">
    <source>
        <dbReference type="ARBA" id="ARBA00022840"/>
    </source>
</evidence>
<dbReference type="SUPFAM" id="SSF52540">
    <property type="entry name" value="P-loop containing nucleoside triphosphate hydrolases"/>
    <property type="match status" value="1"/>
</dbReference>
<dbReference type="InterPro" id="IPR003439">
    <property type="entry name" value="ABC_transporter-like_ATP-bd"/>
</dbReference>
<comment type="caution">
    <text evidence="12">The sequence shown here is derived from an EMBL/GenBank/DDBJ whole genome shotgun (WGS) entry which is preliminary data.</text>
</comment>
<dbReference type="PROSITE" id="PS50893">
    <property type="entry name" value="ABC_TRANSPORTER_2"/>
    <property type="match status" value="1"/>
</dbReference>
<dbReference type="InterPro" id="IPR003593">
    <property type="entry name" value="AAA+_ATPase"/>
</dbReference>
<evidence type="ECO:0000256" key="3">
    <source>
        <dbReference type="ARBA" id="ARBA00022475"/>
    </source>
</evidence>
<dbReference type="InterPro" id="IPR027417">
    <property type="entry name" value="P-loop_NTPase"/>
</dbReference>
<dbReference type="Gene3D" id="1.20.1560.10">
    <property type="entry name" value="ABC transporter type 1, transmembrane domain"/>
    <property type="match status" value="1"/>
</dbReference>
<dbReference type="GO" id="GO:0005886">
    <property type="term" value="C:plasma membrane"/>
    <property type="evidence" value="ECO:0007669"/>
    <property type="project" value="UniProtKB-SubCell"/>
</dbReference>
<evidence type="ECO:0000259" key="11">
    <source>
        <dbReference type="PROSITE" id="PS50929"/>
    </source>
</evidence>
<keyword evidence="4 9" id="KW-0812">Transmembrane</keyword>
<dbReference type="GO" id="GO:0016887">
    <property type="term" value="F:ATP hydrolysis activity"/>
    <property type="evidence" value="ECO:0007669"/>
    <property type="project" value="InterPro"/>
</dbReference>
<dbReference type="CDD" id="cd18544">
    <property type="entry name" value="ABC_6TM_TmrA_like"/>
    <property type="match status" value="1"/>
</dbReference>
<evidence type="ECO:0000256" key="8">
    <source>
        <dbReference type="ARBA" id="ARBA00023136"/>
    </source>
</evidence>
<proteinExistence type="predicted"/>
<evidence type="ECO:0000256" key="2">
    <source>
        <dbReference type="ARBA" id="ARBA00022448"/>
    </source>
</evidence>
<dbReference type="PROSITE" id="PS00211">
    <property type="entry name" value="ABC_TRANSPORTER_1"/>
    <property type="match status" value="1"/>
</dbReference>
<dbReference type="PANTHER" id="PTHR43394">
    <property type="entry name" value="ATP-DEPENDENT PERMEASE MDL1, MITOCHONDRIAL"/>
    <property type="match status" value="1"/>
</dbReference>
<dbReference type="Proteomes" id="UP000006322">
    <property type="component" value="Unassembled WGS sequence"/>
</dbReference>
<dbReference type="GO" id="GO:0005524">
    <property type="term" value="F:ATP binding"/>
    <property type="evidence" value="ECO:0007669"/>
    <property type="project" value="UniProtKB-KW"/>
</dbReference>
<feature type="transmembrane region" description="Helical" evidence="9">
    <location>
        <begin position="58"/>
        <end position="78"/>
    </location>
</feature>
<organism evidence="12 13">
    <name type="scientific">Paraglaciecola polaris LMG 21857</name>
    <dbReference type="NCBI Taxonomy" id="1129793"/>
    <lineage>
        <taxon>Bacteria</taxon>
        <taxon>Pseudomonadati</taxon>
        <taxon>Pseudomonadota</taxon>
        <taxon>Gammaproteobacteria</taxon>
        <taxon>Alteromonadales</taxon>
        <taxon>Alteromonadaceae</taxon>
        <taxon>Paraglaciecola</taxon>
    </lineage>
</organism>
<feature type="domain" description="ABC transporter" evidence="10">
    <location>
        <begin position="346"/>
        <end position="581"/>
    </location>
</feature>
<evidence type="ECO:0000256" key="7">
    <source>
        <dbReference type="ARBA" id="ARBA00022989"/>
    </source>
</evidence>
<keyword evidence="3" id="KW-1003">Cell membrane</keyword>
<dbReference type="InterPro" id="IPR011527">
    <property type="entry name" value="ABC1_TM_dom"/>
</dbReference>
<accession>K6Z426</accession>
<dbReference type="Pfam" id="PF00664">
    <property type="entry name" value="ABC_membrane"/>
    <property type="match status" value="1"/>
</dbReference>
<gene>
    <name evidence="12" type="ORF">GPLA_0060</name>
</gene>
<evidence type="ECO:0000313" key="12">
    <source>
        <dbReference type="EMBL" id="GAC30981.1"/>
    </source>
</evidence>
<dbReference type="OrthoDB" id="9806127at2"/>
<keyword evidence="5" id="KW-0547">Nucleotide-binding</keyword>
<dbReference type="Pfam" id="PF00005">
    <property type="entry name" value="ABC_tran"/>
    <property type="match status" value="1"/>
</dbReference>
<feature type="transmembrane region" description="Helical" evidence="9">
    <location>
        <begin position="24"/>
        <end position="46"/>
    </location>
</feature>
<dbReference type="AlphaFoldDB" id="K6Z426"/>
<feature type="domain" description="ABC transmembrane type-1" evidence="11">
    <location>
        <begin position="25"/>
        <end position="307"/>
    </location>
</feature>
<feature type="transmembrane region" description="Helical" evidence="9">
    <location>
        <begin position="151"/>
        <end position="179"/>
    </location>
</feature>
<feature type="transmembrane region" description="Helical" evidence="9">
    <location>
        <begin position="246"/>
        <end position="265"/>
    </location>
</feature>
<comment type="subcellular location">
    <subcellularLocation>
        <location evidence="1">Cell membrane</location>
        <topology evidence="1">Multi-pass membrane protein</topology>
    </subcellularLocation>
</comment>
<keyword evidence="6 12" id="KW-0067">ATP-binding</keyword>
<evidence type="ECO:0000256" key="5">
    <source>
        <dbReference type="ARBA" id="ARBA00022741"/>
    </source>
</evidence>
<dbReference type="FunFam" id="3.40.50.300:FF:000221">
    <property type="entry name" value="Multidrug ABC transporter ATP-binding protein"/>
    <property type="match status" value="1"/>
</dbReference>
<dbReference type="RefSeq" id="WP_007102791.1">
    <property type="nucleotide sequence ID" value="NZ_BAER01000005.1"/>
</dbReference>
<dbReference type="InterPro" id="IPR017871">
    <property type="entry name" value="ABC_transporter-like_CS"/>
</dbReference>
<feature type="transmembrane region" description="Helical" evidence="9">
    <location>
        <begin position="271"/>
        <end position="288"/>
    </location>
</feature>
<keyword evidence="7 9" id="KW-1133">Transmembrane helix</keyword>
<dbReference type="PROSITE" id="PS50929">
    <property type="entry name" value="ABC_TM1F"/>
    <property type="match status" value="1"/>
</dbReference>
<protein>
    <submittedName>
        <fullName evidence="12">ATP-binding cassette, subfamily B, bacterial</fullName>
    </submittedName>
</protein>
<dbReference type="STRING" id="1129793.GPLA_0060"/>
<evidence type="ECO:0000256" key="9">
    <source>
        <dbReference type="SAM" id="Phobius"/>
    </source>
</evidence>
<evidence type="ECO:0000256" key="4">
    <source>
        <dbReference type="ARBA" id="ARBA00022692"/>
    </source>
</evidence>
<dbReference type="EMBL" id="BAER01000005">
    <property type="protein sequence ID" value="GAC30981.1"/>
    <property type="molecule type" value="Genomic_DNA"/>
</dbReference>
<reference evidence="13" key="1">
    <citation type="journal article" date="2014" name="Environ. Microbiol.">
        <title>Comparative genomics of the marine bacterial genus Glaciecola reveals the high degree of genomic diversity and genomic characteristic for cold adaptation.</title>
        <authorList>
            <person name="Qin Q.L."/>
            <person name="Xie B.B."/>
            <person name="Yu Y."/>
            <person name="Shu Y.L."/>
            <person name="Rong J.C."/>
            <person name="Zhang Y.J."/>
            <person name="Zhao D.L."/>
            <person name="Chen X.L."/>
            <person name="Zhang X.Y."/>
            <person name="Chen B."/>
            <person name="Zhou B.C."/>
            <person name="Zhang Y.Z."/>
        </authorList>
    </citation>
    <scope>NUCLEOTIDE SEQUENCE [LARGE SCALE GENOMIC DNA]</scope>
    <source>
        <strain evidence="13">LMG 21857</strain>
    </source>
</reference>